<organism evidence="8 9">
    <name type="scientific">Turicibacter faecis</name>
    <dbReference type="NCBI Taxonomy" id="2963365"/>
    <lineage>
        <taxon>Bacteria</taxon>
        <taxon>Bacillati</taxon>
        <taxon>Bacillota</taxon>
        <taxon>Erysipelotrichia</taxon>
        <taxon>Erysipelotrichales</taxon>
        <taxon>Turicibacteraceae</taxon>
        <taxon>Turicibacter</taxon>
    </lineage>
</organism>
<keyword evidence="4" id="KW-0479">Metal-binding</keyword>
<dbReference type="Pfam" id="PF00348">
    <property type="entry name" value="polyprenyl_synt"/>
    <property type="match status" value="1"/>
</dbReference>
<dbReference type="SFLD" id="SFLDG01017">
    <property type="entry name" value="Polyprenyl_Transferase_Like"/>
    <property type="match status" value="1"/>
</dbReference>
<dbReference type="SUPFAM" id="SSF48576">
    <property type="entry name" value="Terpenoid synthases"/>
    <property type="match status" value="1"/>
</dbReference>
<dbReference type="SFLD" id="SFLDS00005">
    <property type="entry name" value="Isoprenoid_Synthase_Type_I"/>
    <property type="match status" value="1"/>
</dbReference>
<gene>
    <name evidence="8" type="primary">ispA</name>
    <name evidence="8" type="ORF">T23_09010</name>
</gene>
<protein>
    <submittedName>
        <fullName evidence="8">Farnesyl-diphosphate synthase</fullName>
    </submittedName>
</protein>
<dbReference type="InterPro" id="IPR053378">
    <property type="entry name" value="Prenyl_diphosphate_synthase"/>
</dbReference>
<name>A0ABN6ZCN9_9FIRM</name>
<keyword evidence="9" id="KW-1185">Reference proteome</keyword>
<reference evidence="8" key="1">
    <citation type="journal article" date="2024" name="Int. J. Syst. Evol. Microbiol.">
        <title>Turicibacter faecis sp. nov., isolated from faeces of heart failure mouse model.</title>
        <authorList>
            <person name="Imamura Y."/>
            <person name="Motooka D."/>
            <person name="Nakajima Y."/>
            <person name="Ito S."/>
            <person name="Kitakaze M."/>
            <person name="Iida T."/>
            <person name="Nakamura S."/>
        </authorList>
    </citation>
    <scope>NUCLEOTIDE SEQUENCE</scope>
    <source>
        <strain evidence="8">TC023</strain>
    </source>
</reference>
<dbReference type="RefSeq" id="WP_161831628.1">
    <property type="nucleotide sequence ID" value="NZ_AP028127.1"/>
</dbReference>
<dbReference type="Gene3D" id="1.10.600.10">
    <property type="entry name" value="Farnesyl Diphosphate Synthase"/>
    <property type="match status" value="1"/>
</dbReference>
<dbReference type="Proteomes" id="UP001432099">
    <property type="component" value="Chromosome"/>
</dbReference>
<evidence type="ECO:0000256" key="7">
    <source>
        <dbReference type="RuleBase" id="RU004466"/>
    </source>
</evidence>
<dbReference type="PROSITE" id="PS00723">
    <property type="entry name" value="POLYPRENYL_SYNTHASE_1"/>
    <property type="match status" value="1"/>
</dbReference>
<evidence type="ECO:0000313" key="8">
    <source>
        <dbReference type="EMBL" id="BEH90799.1"/>
    </source>
</evidence>
<evidence type="ECO:0000256" key="4">
    <source>
        <dbReference type="ARBA" id="ARBA00022723"/>
    </source>
</evidence>
<comment type="similarity">
    <text evidence="2 7">Belongs to the FPP/GGPP synthase family.</text>
</comment>
<evidence type="ECO:0000313" key="9">
    <source>
        <dbReference type="Proteomes" id="UP001432099"/>
    </source>
</evidence>
<keyword evidence="6" id="KW-0414">Isoprene biosynthesis</keyword>
<evidence type="ECO:0000256" key="5">
    <source>
        <dbReference type="ARBA" id="ARBA00022842"/>
    </source>
</evidence>
<dbReference type="CDD" id="cd00685">
    <property type="entry name" value="Trans_IPPS_HT"/>
    <property type="match status" value="1"/>
</dbReference>
<evidence type="ECO:0000256" key="1">
    <source>
        <dbReference type="ARBA" id="ARBA00001946"/>
    </source>
</evidence>
<evidence type="ECO:0000256" key="6">
    <source>
        <dbReference type="ARBA" id="ARBA00023229"/>
    </source>
</evidence>
<evidence type="ECO:0000256" key="3">
    <source>
        <dbReference type="ARBA" id="ARBA00022679"/>
    </source>
</evidence>
<keyword evidence="3 7" id="KW-0808">Transferase</keyword>
<dbReference type="PROSITE" id="PS00444">
    <property type="entry name" value="POLYPRENYL_SYNTHASE_2"/>
    <property type="match status" value="1"/>
</dbReference>
<dbReference type="PANTHER" id="PTHR43281">
    <property type="entry name" value="FARNESYL DIPHOSPHATE SYNTHASE"/>
    <property type="match status" value="1"/>
</dbReference>
<evidence type="ECO:0000256" key="2">
    <source>
        <dbReference type="ARBA" id="ARBA00006706"/>
    </source>
</evidence>
<accession>A0ABN6ZCN9</accession>
<comment type="cofactor">
    <cofactor evidence="1">
        <name>Mg(2+)</name>
        <dbReference type="ChEBI" id="CHEBI:18420"/>
    </cofactor>
</comment>
<dbReference type="InterPro" id="IPR000092">
    <property type="entry name" value="Polyprenyl_synt"/>
</dbReference>
<proteinExistence type="inferred from homology"/>
<dbReference type="InterPro" id="IPR033749">
    <property type="entry name" value="Polyprenyl_synt_CS"/>
</dbReference>
<dbReference type="EMBL" id="AP028127">
    <property type="protein sequence ID" value="BEH90799.1"/>
    <property type="molecule type" value="Genomic_DNA"/>
</dbReference>
<keyword evidence="5" id="KW-0460">Magnesium</keyword>
<sequence>MLQQYINSHRESFNAYMMGLIEKENIPNELKESMLYSLSVGGKRLRPIILFAVLETLGLDAKKGYPTAAALEMIHTYSLIHDDLPAMDNDDFRRGKPTNHRVFGEAIAILAGDGLLTHAFRIICQDNGLTDMQKLQLIAHLSEAAGPTGMVAGQVLDMEAEQKQLTLDQLKEVHLHKTGCLIEFSVAAAGIIAGISQELLQDLRQFAKHIGLAFQIKDDILDVEGERELIGKDVGSDMENGKNTYVSLATLAGAKTLLDEEINASSVILDKIPYDTTLLMAIARFIKERQS</sequence>
<dbReference type="InterPro" id="IPR008949">
    <property type="entry name" value="Isoprenoid_synthase_dom_sf"/>
</dbReference>
<dbReference type="PANTHER" id="PTHR43281:SF1">
    <property type="entry name" value="FARNESYL DIPHOSPHATE SYNTHASE"/>
    <property type="match status" value="1"/>
</dbReference>
<dbReference type="NCBIfam" id="NF045485">
    <property type="entry name" value="FPPsyn"/>
    <property type="match status" value="1"/>
</dbReference>